<evidence type="ECO:0000313" key="2">
    <source>
        <dbReference type="EMBL" id="QHI68071.1"/>
    </source>
</evidence>
<feature type="transmembrane region" description="Helical" evidence="1">
    <location>
        <begin position="83"/>
        <end position="101"/>
    </location>
</feature>
<accession>A0A6P1M2J5</accession>
<dbReference type="Proteomes" id="UP000464954">
    <property type="component" value="Chromosome"/>
</dbReference>
<feature type="transmembrane region" description="Helical" evidence="1">
    <location>
        <begin position="121"/>
        <end position="138"/>
    </location>
</feature>
<feature type="transmembrane region" description="Helical" evidence="1">
    <location>
        <begin position="400"/>
        <end position="417"/>
    </location>
</feature>
<proteinExistence type="predicted"/>
<evidence type="ECO:0008006" key="4">
    <source>
        <dbReference type="Google" id="ProtNLM"/>
    </source>
</evidence>
<feature type="transmembrane region" description="Helical" evidence="1">
    <location>
        <begin position="177"/>
        <end position="204"/>
    </location>
</feature>
<evidence type="ECO:0000256" key="1">
    <source>
        <dbReference type="SAM" id="Phobius"/>
    </source>
</evidence>
<dbReference type="AlphaFoldDB" id="A0A6P1M2J5"/>
<gene>
    <name evidence="2" type="ORF">GT409_00915</name>
</gene>
<keyword evidence="1" id="KW-0812">Transmembrane</keyword>
<evidence type="ECO:0000313" key="3">
    <source>
        <dbReference type="Proteomes" id="UP000464954"/>
    </source>
</evidence>
<dbReference type="RefSeq" id="WP_160626105.1">
    <property type="nucleotide sequence ID" value="NZ_CP047593.1"/>
</dbReference>
<keyword evidence="3" id="KW-1185">Reference proteome</keyword>
<feature type="transmembrane region" description="Helical" evidence="1">
    <location>
        <begin position="61"/>
        <end position="78"/>
    </location>
</feature>
<protein>
    <recommendedName>
        <fullName evidence="4">Glycosyltransferase RgtA/B/C/D-like domain-containing protein</fullName>
    </recommendedName>
</protein>
<keyword evidence="1" id="KW-1133">Transmembrane helix</keyword>
<reference evidence="2 3" key="1">
    <citation type="submission" date="2020-01" db="EMBL/GenBank/DDBJ databases">
        <title>Ponticoccus aerotolerans gen. nov., sp. nov., an anaerobic bacterium and proposal of Ponticoccusceae fam. nov., Ponticoccusles ord. nov. and Ponticoccuse classis nov. in the phylum Kiritimatiellaeota.</title>
        <authorList>
            <person name="Zhou L.Y."/>
            <person name="Du Z.J."/>
        </authorList>
    </citation>
    <scope>NUCLEOTIDE SEQUENCE [LARGE SCALE GENOMIC DNA]</scope>
    <source>
        <strain evidence="2 3">S-5007</strain>
    </source>
</reference>
<organism evidence="2 3">
    <name type="scientific">Tichowtungia aerotolerans</name>
    <dbReference type="NCBI Taxonomy" id="2697043"/>
    <lineage>
        <taxon>Bacteria</taxon>
        <taxon>Pseudomonadati</taxon>
        <taxon>Kiritimatiellota</taxon>
        <taxon>Tichowtungiia</taxon>
        <taxon>Tichowtungiales</taxon>
        <taxon>Tichowtungiaceae</taxon>
        <taxon>Tichowtungia</taxon>
    </lineage>
</organism>
<sequence length="575" mass="63279">MKRTAWIFLVLAAVALSVLLSTANLFLGDLNQDEGWYLYAARQVTEGRVLYRDFMFTQGPALPYVYGVLFPIIGKLGVAGGRMITALFGLAAAGCAAWLAGRISSKYWKQAASGPSDFSSHWKVAAFSAFALAGVNVYQSYFTTIVKTYGLCAFFLTAGFVALSYSDHKRGAMASFWGGFLLALAACTRLSAGVALPIAGLWLVCNRKKVYPFGEGTAVVCHPNPVLGTFQSAWFAFGLGGGFVLLVGLVGFFFLAPESTHFALFGYHAGRSPGGLLELAALKVGFVSRFVQAYFVLAAGCAAAFLFRRHQRHVRRAGEEFEWEVRPRLTELLQQANQAESPFAHSFISLLWMVGAGVSLVHFSAPFPYDDYQVIIYPVLCVALVCVLVPRLSEKYQIRTAWAVLLVCAAASFSSPINQDWMVRGRDRIWWKFKEAPDLAVLQKAGAEIREKLGEGGFLLTQDTYLAVEAGARVPHGMEMGPFCYYPDMPHEQAEQFNLLNREMMIETLSKGRAPLAAFSGYGLTIESPGIGELSSEHWRALRSVLEKSYRKTSEIPDFGQAHTTLEIFERIPKP</sequence>
<feature type="transmembrane region" description="Helical" evidence="1">
    <location>
        <begin position="145"/>
        <end position="165"/>
    </location>
</feature>
<dbReference type="KEGG" id="taer:GT409_00915"/>
<feature type="transmembrane region" description="Helical" evidence="1">
    <location>
        <begin position="233"/>
        <end position="256"/>
    </location>
</feature>
<feature type="transmembrane region" description="Helical" evidence="1">
    <location>
        <begin position="343"/>
        <end position="363"/>
    </location>
</feature>
<keyword evidence="1" id="KW-0472">Membrane</keyword>
<feature type="transmembrane region" description="Helical" evidence="1">
    <location>
        <begin position="375"/>
        <end position="393"/>
    </location>
</feature>
<name>A0A6P1M2J5_9BACT</name>
<dbReference type="EMBL" id="CP047593">
    <property type="protein sequence ID" value="QHI68071.1"/>
    <property type="molecule type" value="Genomic_DNA"/>
</dbReference>
<feature type="transmembrane region" description="Helical" evidence="1">
    <location>
        <begin position="286"/>
        <end position="307"/>
    </location>
</feature>